<dbReference type="PANTHER" id="PTHR33273">
    <property type="entry name" value="DOMAIN-CONTAINING PROTEIN, PUTATIVE-RELATED"/>
    <property type="match status" value="1"/>
</dbReference>
<sequence>MDSSQLADVSNSEAPTQVSPFAYCMSYSFERNIALPVLDSLNNVDDLDSFLDEITLNCESFLNNVNLTPEEACLLAKMMYIGNKVLKKSFNLQISDMQTKLQIALGPQTPSGKSHSKSQNKKHKRANLTSHISLKRNKTSESPLKLPNSFDALAVDDDDIINDSMDVPTTDETVNHSINPNSSSVPSPQSITMENVNNDSSVTPETNSVTNVSAGQEQNKNNESEKKMYIPPIIVDQATNTKALLNDLNQLTGTPITGRCMGGKLKIFPTTAEVHRAIRRYVDQNKLKAHTYELPEEKQMKIVIRGLPSDFSTQDIDTELKRYGFNPVYIAPLKHRNFNSNPLFLVILPKTEASKKIYDIYTIEYMRVKVEPLKRRTQPGQCYNCQQYFHSSRQCTRDPVCLKCAGPHATRQCQKQIDTPAKCALCGGDHTSNYSGCPKHPSNLIPPEPPASRWSAENPLSKTLAASAPKPKINLPAPIIRATVASQPQLKSNNTNTSVLLTNLINKVTALFSEVLVALDSDTNRQIEQPTGGEALQFSLKWVSHTTKLTLTPLLLKTLQFVLISLIKSKSPLVSIYRPPHGLIDTAELNRIFCSNSQVICFGDFNAKHSSWNTGRSNRNGHLIYDWVNYNNFSIIAPLKPTYFSNSYALNATLDFAVVKNISAAEAVAINALPSDHNPVWFEFLLSNVLPIPLRSLTTTNWNRFQDIISRNIPGNPTINSIRDIDEAITKFECGINTAINLSSKTKSINTVHRKLPPFITNKITRRNNIRKRWQHTRYPPYKTACNKLSEEIKNDIEIWDNNRWKELLQGLNTEDISLYNMARKLTKKYVNIPPILGPSGLVFSCADKADIFRSALEESFQENIEPYDDNFIEKVENDIDGYFHMNNSPSSAPLSSPAEILTIIAKLNIRKTSGLDKIPNKALKLITPNALTFLTKIFNKCLTFNYFPLRWKQANIIMLAKTLSSHKVTDPSVFSAHLGKFLKRTFKVVIHGETSNTGVIKAGTPQGSVLSPILYSIFTSDFPSHPRTITCLFADDSAVLAQGTTIKYILRTLQSFLVSLEEWLTKWRIAVNTDKTKAIIFRKGSSNFDPANLELFDETIEWVTEVKYLGLIIDNKLTFRQHISYLKEKFWAKIYLCLPLIGRNSSLSLENKLILFKQVLRPILTYAAPIWGLAAPSNRKKVQILQNKLLRIIVNAPWFIRNSVIHSDLQIESIEDHIQKLSRKFFSGIVDHPNNLIADQTDFTEFTGRYRYPYTTTKWSLPLKPP</sequence>
<keyword evidence="4" id="KW-1185">Reference proteome</keyword>
<dbReference type="Pfam" id="PF14529">
    <property type="entry name" value="Exo_endo_phos_2"/>
    <property type="match status" value="1"/>
</dbReference>
<dbReference type="Pfam" id="PF00078">
    <property type="entry name" value="RVT_1"/>
    <property type="match status" value="1"/>
</dbReference>
<dbReference type="Proteomes" id="UP000499080">
    <property type="component" value="Unassembled WGS sequence"/>
</dbReference>
<feature type="compositionally biased region" description="Polar residues" evidence="1">
    <location>
        <begin position="191"/>
        <end position="219"/>
    </location>
</feature>
<dbReference type="EMBL" id="BGPR01034675">
    <property type="protein sequence ID" value="GBO09146.1"/>
    <property type="molecule type" value="Genomic_DNA"/>
</dbReference>
<keyword evidence="3" id="KW-0548">Nucleotidyltransferase</keyword>
<comment type="caution">
    <text evidence="3">The sequence shown here is derived from an EMBL/GenBank/DDBJ whole genome shotgun (WGS) entry which is preliminary data.</text>
</comment>
<dbReference type="Gene3D" id="3.60.10.10">
    <property type="entry name" value="Endonuclease/exonuclease/phosphatase"/>
    <property type="match status" value="1"/>
</dbReference>
<dbReference type="AlphaFoldDB" id="A0A4Y2UBZ0"/>
<protein>
    <submittedName>
        <fullName evidence="3">RNA-directed DNA polymerase from mobile element jockey</fullName>
    </submittedName>
</protein>
<accession>A0A4Y2UBZ0</accession>
<feature type="region of interest" description="Disordered" evidence="1">
    <location>
        <begin position="106"/>
        <end position="145"/>
    </location>
</feature>
<reference evidence="3 4" key="1">
    <citation type="journal article" date="2019" name="Sci. Rep.">
        <title>Orb-weaving spider Araneus ventricosus genome elucidates the spidroin gene catalogue.</title>
        <authorList>
            <person name="Kono N."/>
            <person name="Nakamura H."/>
            <person name="Ohtoshi R."/>
            <person name="Moran D.A.P."/>
            <person name="Shinohara A."/>
            <person name="Yoshida Y."/>
            <person name="Fujiwara M."/>
            <person name="Mori M."/>
            <person name="Tomita M."/>
            <person name="Arakawa K."/>
        </authorList>
    </citation>
    <scope>NUCLEOTIDE SEQUENCE [LARGE SCALE GENOMIC DNA]</scope>
</reference>
<dbReference type="PROSITE" id="PS50878">
    <property type="entry name" value="RT_POL"/>
    <property type="match status" value="1"/>
</dbReference>
<proteinExistence type="predicted"/>
<name>A0A4Y2UBZ0_ARAVE</name>
<evidence type="ECO:0000313" key="4">
    <source>
        <dbReference type="Proteomes" id="UP000499080"/>
    </source>
</evidence>
<dbReference type="OrthoDB" id="10050074at2759"/>
<feature type="compositionally biased region" description="Basic residues" evidence="1">
    <location>
        <begin position="114"/>
        <end position="126"/>
    </location>
</feature>
<dbReference type="PANTHER" id="PTHR33273:SF2">
    <property type="entry name" value="ENDONUCLEASE_EXONUCLEASE_PHOSPHATASE DOMAIN-CONTAINING PROTEIN"/>
    <property type="match status" value="1"/>
</dbReference>
<dbReference type="InterPro" id="IPR036691">
    <property type="entry name" value="Endo/exonu/phosph_ase_sf"/>
</dbReference>
<dbReference type="InterPro" id="IPR005135">
    <property type="entry name" value="Endo/exonuclease/phosphatase"/>
</dbReference>
<dbReference type="SUPFAM" id="SSF56219">
    <property type="entry name" value="DNase I-like"/>
    <property type="match status" value="1"/>
</dbReference>
<dbReference type="InterPro" id="IPR000477">
    <property type="entry name" value="RT_dom"/>
</dbReference>
<feature type="domain" description="Reverse transcriptase" evidence="2">
    <location>
        <begin position="885"/>
        <end position="1114"/>
    </location>
</feature>
<keyword evidence="3" id="KW-0808">Transferase</keyword>
<evidence type="ECO:0000313" key="3">
    <source>
        <dbReference type="EMBL" id="GBO09146.1"/>
    </source>
</evidence>
<dbReference type="GO" id="GO:0003964">
    <property type="term" value="F:RNA-directed DNA polymerase activity"/>
    <property type="evidence" value="ECO:0007669"/>
    <property type="project" value="UniProtKB-KW"/>
</dbReference>
<evidence type="ECO:0000256" key="1">
    <source>
        <dbReference type="SAM" id="MobiDB-lite"/>
    </source>
</evidence>
<feature type="compositionally biased region" description="Low complexity" evidence="1">
    <location>
        <begin position="175"/>
        <end position="190"/>
    </location>
</feature>
<evidence type="ECO:0000259" key="2">
    <source>
        <dbReference type="PROSITE" id="PS50878"/>
    </source>
</evidence>
<gene>
    <name evidence="3" type="primary">jockeypol_199</name>
    <name evidence="3" type="ORF">AVEN_246968_1</name>
</gene>
<keyword evidence="3" id="KW-0695">RNA-directed DNA polymerase</keyword>
<organism evidence="3 4">
    <name type="scientific">Araneus ventricosus</name>
    <name type="common">Orbweaver spider</name>
    <name type="synonym">Epeira ventricosa</name>
    <dbReference type="NCBI Taxonomy" id="182803"/>
    <lineage>
        <taxon>Eukaryota</taxon>
        <taxon>Metazoa</taxon>
        <taxon>Ecdysozoa</taxon>
        <taxon>Arthropoda</taxon>
        <taxon>Chelicerata</taxon>
        <taxon>Arachnida</taxon>
        <taxon>Araneae</taxon>
        <taxon>Araneomorphae</taxon>
        <taxon>Entelegynae</taxon>
        <taxon>Araneoidea</taxon>
        <taxon>Araneidae</taxon>
        <taxon>Araneus</taxon>
    </lineage>
</organism>
<feature type="region of interest" description="Disordered" evidence="1">
    <location>
        <begin position="170"/>
        <end position="224"/>
    </location>
</feature>